<dbReference type="RefSeq" id="XP_001385065.2">
    <property type="nucleotide sequence ID" value="XM_001385028.1"/>
</dbReference>
<evidence type="ECO:0000313" key="3">
    <source>
        <dbReference type="EMBL" id="ABN67036.2"/>
    </source>
</evidence>
<evidence type="ECO:0000256" key="2">
    <source>
        <dbReference type="SAM" id="Phobius"/>
    </source>
</evidence>
<dbReference type="InParanoid" id="A3LUY4"/>
<accession>A3LUY4</accession>
<keyword evidence="2" id="KW-1133">Transmembrane helix</keyword>
<proteinExistence type="predicted"/>
<dbReference type="AlphaFoldDB" id="A3LUY4"/>
<dbReference type="HOGENOM" id="CLU_404439_0_0_1"/>
<dbReference type="EMBL" id="CP000499">
    <property type="protein sequence ID" value="ABN67036.2"/>
    <property type="molecule type" value="Genomic_DNA"/>
</dbReference>
<feature type="compositionally biased region" description="Polar residues" evidence="1">
    <location>
        <begin position="106"/>
        <end position="120"/>
    </location>
</feature>
<feature type="transmembrane region" description="Helical" evidence="2">
    <location>
        <begin position="48"/>
        <end position="69"/>
    </location>
</feature>
<evidence type="ECO:0000313" key="4">
    <source>
        <dbReference type="Proteomes" id="UP000002258"/>
    </source>
</evidence>
<sequence length="639" mass="72150">MTWTKRDFLDLSADSTFGSTAFNLGKDPLLHQLEQVREYSEQDLLANMIYIFLLLVFATVVLGAVSFGVREYYLSMKSKLDTATSPFTPQAEDEIWNARNDQIQTTPALPESNAPSSNLKQLPMESEESQNRLSENSLASGFTHFTENRVQSQKNHTIEETESSNQGLSGSLEQVTELEKIQIFRDDIESPGLKHFMSADISKGENLLSEKDSPQEPSPPPPPPPTRVRTKSKTNKKTTYSISHLLSLNSDISTKYLTHRLKSRSIKMSKILRYSADIPATEFETAWNANKSVNDARAKLEMNEAGDSDFETDSDAGSDYGDKNKCTGCIAVLQLLSIGVSDPILGNPNYFLPAFNDLIEHLIDTGQVFQVLVYSVRSHSQLLLLEMMLIYCWSHWNYRSNDSSAIQRQFQKWNLVEPVVRSRDTIFRYLCNLQLGLAANYTEISLSSTPSFINEGEFRIHLLLREAVKSFCNDYMQFIPMIAQAVDVAQLHNTKVLFYDLLHVLLQKHSQCCMAEYLSEDNTDLKALVQHGLWHKHNHRLHKYSYRILHFLLEQGDHNLVESWERQVEGGKLYVPSAGVVANATVSANSPQQSSGINMYATALQKPITPGGLSYGLLSGLVYGTQRHSSMRRKLAREL</sequence>
<feature type="region of interest" description="Disordered" evidence="1">
    <location>
        <begin position="149"/>
        <end position="171"/>
    </location>
</feature>
<feature type="region of interest" description="Disordered" evidence="1">
    <location>
        <begin position="206"/>
        <end position="237"/>
    </location>
</feature>
<evidence type="ECO:0000256" key="1">
    <source>
        <dbReference type="SAM" id="MobiDB-lite"/>
    </source>
</evidence>
<feature type="region of interest" description="Disordered" evidence="1">
    <location>
        <begin position="106"/>
        <end position="134"/>
    </location>
</feature>
<dbReference type="OMA" id="LEAFNDC"/>
<dbReference type="eggNOG" id="ENOG502SR5S">
    <property type="taxonomic scope" value="Eukaryota"/>
</dbReference>
<keyword evidence="2" id="KW-0472">Membrane</keyword>
<feature type="compositionally biased region" description="Pro residues" evidence="1">
    <location>
        <begin position="216"/>
        <end position="226"/>
    </location>
</feature>
<keyword evidence="4" id="KW-1185">Reference proteome</keyword>
<name>A3LUY4_PICST</name>
<protein>
    <submittedName>
        <fullName evidence="3">Uncharacterized protein</fullName>
    </submittedName>
</protein>
<dbReference type="OrthoDB" id="4026474at2759"/>
<keyword evidence="2" id="KW-0812">Transmembrane</keyword>
<dbReference type="Proteomes" id="UP000002258">
    <property type="component" value="Chromosome 5"/>
</dbReference>
<gene>
    <name evidence="3" type="ORF">PICST_31932</name>
</gene>
<dbReference type="KEGG" id="pic:PICST_31932"/>
<dbReference type="GeneID" id="4839477"/>
<reference evidence="3 4" key="1">
    <citation type="journal article" date="2007" name="Nat. Biotechnol.">
        <title>Genome sequence of the lignocellulose-bioconverting and xylose-fermenting yeast Pichia stipitis.</title>
        <authorList>
            <person name="Jeffries T.W."/>
            <person name="Grigoriev I.V."/>
            <person name="Grimwood J."/>
            <person name="Laplaza J.M."/>
            <person name="Aerts A."/>
            <person name="Salamov A."/>
            <person name="Schmutz J."/>
            <person name="Lindquist E."/>
            <person name="Dehal P."/>
            <person name="Shapiro H."/>
            <person name="Jin Y.S."/>
            <person name="Passoth V."/>
            <person name="Richardson P.M."/>
        </authorList>
    </citation>
    <scope>NUCLEOTIDE SEQUENCE [LARGE SCALE GENOMIC DNA]</scope>
    <source>
        <strain evidence="4">ATCC 58785 / CBS 6054 / NBRC 10063 / NRRL Y-11545</strain>
    </source>
</reference>
<organism evidence="3 4">
    <name type="scientific">Scheffersomyces stipitis (strain ATCC 58785 / CBS 6054 / NBRC 10063 / NRRL Y-11545)</name>
    <name type="common">Yeast</name>
    <name type="synonym">Pichia stipitis</name>
    <dbReference type="NCBI Taxonomy" id="322104"/>
    <lineage>
        <taxon>Eukaryota</taxon>
        <taxon>Fungi</taxon>
        <taxon>Dikarya</taxon>
        <taxon>Ascomycota</taxon>
        <taxon>Saccharomycotina</taxon>
        <taxon>Pichiomycetes</taxon>
        <taxon>Debaryomycetaceae</taxon>
        <taxon>Scheffersomyces</taxon>
    </lineage>
</organism>